<name>A0A200PZ35_MACCD</name>
<feature type="domain" description="Translation initiation factor 3 C-terminal" evidence="5">
    <location>
        <begin position="166"/>
        <end position="241"/>
    </location>
</feature>
<dbReference type="FunFam" id="3.30.110.10:FF:000005">
    <property type="entry name" value="Translation initiation factor 3 (IF-3) family protein"/>
    <property type="match status" value="1"/>
</dbReference>
<feature type="compositionally biased region" description="Polar residues" evidence="4">
    <location>
        <begin position="440"/>
        <end position="451"/>
    </location>
</feature>
<protein>
    <submittedName>
        <fullName evidence="7">Translation initiation factor 3</fullName>
    </submittedName>
</protein>
<dbReference type="STRING" id="56857.A0A200PZ35"/>
<feature type="domain" description="Translation initiation factor 3 N-terminal" evidence="6">
    <location>
        <begin position="86"/>
        <end position="151"/>
    </location>
</feature>
<dbReference type="Proteomes" id="UP000195402">
    <property type="component" value="Unassembled WGS sequence"/>
</dbReference>
<dbReference type="Pfam" id="PF05198">
    <property type="entry name" value="IF3_N"/>
    <property type="match status" value="1"/>
</dbReference>
<dbReference type="FunFam" id="3.10.20.80:FF:000005">
    <property type="entry name" value="Predicted protein"/>
    <property type="match status" value="1"/>
</dbReference>
<keyword evidence="2 7" id="KW-0396">Initiation factor</keyword>
<evidence type="ECO:0000256" key="2">
    <source>
        <dbReference type="ARBA" id="ARBA00022540"/>
    </source>
</evidence>
<dbReference type="Pfam" id="PF00707">
    <property type="entry name" value="IF3_C"/>
    <property type="match status" value="1"/>
</dbReference>
<dbReference type="OMA" id="GGPRIND"/>
<dbReference type="InterPro" id="IPR036787">
    <property type="entry name" value="T_IF-3_N_sf"/>
</dbReference>
<dbReference type="InParanoid" id="A0A200PZ35"/>
<evidence type="ECO:0000259" key="6">
    <source>
        <dbReference type="Pfam" id="PF05198"/>
    </source>
</evidence>
<dbReference type="GO" id="GO:0043022">
    <property type="term" value="F:ribosome binding"/>
    <property type="evidence" value="ECO:0007669"/>
    <property type="project" value="TreeGrafter"/>
</dbReference>
<feature type="region of interest" description="Disordered" evidence="4">
    <location>
        <begin position="343"/>
        <end position="558"/>
    </location>
</feature>
<dbReference type="AlphaFoldDB" id="A0A200PZ35"/>
<dbReference type="FunCoup" id="A0A200PZ35">
    <property type="interactions" value="678"/>
</dbReference>
<dbReference type="EMBL" id="MVGT01003681">
    <property type="protein sequence ID" value="OVA03489.1"/>
    <property type="molecule type" value="Genomic_DNA"/>
</dbReference>
<keyword evidence="8" id="KW-1185">Reference proteome</keyword>
<comment type="similarity">
    <text evidence="1">Belongs to the IF-3 family.</text>
</comment>
<feature type="compositionally biased region" description="Basic and acidic residues" evidence="4">
    <location>
        <begin position="528"/>
        <end position="543"/>
    </location>
</feature>
<feature type="compositionally biased region" description="Polar residues" evidence="4">
    <location>
        <begin position="362"/>
        <end position="375"/>
    </location>
</feature>
<keyword evidence="3" id="KW-0648">Protein biosynthesis</keyword>
<evidence type="ECO:0000256" key="1">
    <source>
        <dbReference type="ARBA" id="ARBA00005439"/>
    </source>
</evidence>
<dbReference type="InterPro" id="IPR019815">
    <property type="entry name" value="Translation_initiation_fac_3_C"/>
</dbReference>
<dbReference type="GO" id="GO:0032790">
    <property type="term" value="P:ribosome disassembly"/>
    <property type="evidence" value="ECO:0007669"/>
    <property type="project" value="TreeGrafter"/>
</dbReference>
<dbReference type="NCBIfam" id="TIGR00168">
    <property type="entry name" value="infC"/>
    <property type="match status" value="1"/>
</dbReference>
<evidence type="ECO:0000256" key="3">
    <source>
        <dbReference type="ARBA" id="ARBA00022917"/>
    </source>
</evidence>
<accession>A0A200PZ35</accession>
<proteinExistence type="inferred from homology"/>
<gene>
    <name evidence="7" type="ORF">BVC80_1473g11</name>
</gene>
<feature type="compositionally biased region" description="Polar residues" evidence="4">
    <location>
        <begin position="508"/>
        <end position="527"/>
    </location>
</feature>
<evidence type="ECO:0000313" key="7">
    <source>
        <dbReference type="EMBL" id="OVA03489.1"/>
    </source>
</evidence>
<dbReference type="PANTHER" id="PTHR10938">
    <property type="entry name" value="TRANSLATION INITIATION FACTOR IF-3"/>
    <property type="match status" value="1"/>
</dbReference>
<sequence length="558" mass="62173">MVFWSRIRHLKFEGLSHQCKRWYCQIPGVSSTYYIAGKMTIKVFEKPNSFTCRRPTDLYSAVRSFAAPVQAKPKPEPKDSSGPRLNNQITAEFVRLVSDEGHVVVSRREALNRARKLQLDLVEVQRAADPPVCKIMDFHREQYKQQVKDKERVKGKSEVTLRKGDCKEVRFKGKTEQKDLQMKADMAKRLMEKGYRVKCTAMGTEDQDLGGLLSRLSAMIEDISVVESGPRVERRQAYVIVRHIKFGPPKKLAKVSEPTKIDFVKEATSPSTISISSHIQSPDQIEENWEPEDEIIPDQAESPIASSMKRTDGKLGESKKGWSSFDASEVDFEKVFDFDGSGTGKSISFTDGRMDSAAGSPYPQQETRSVQTKSVPSPVIKPSFEGQNRYNSRSETRTDVLPTKSTIQRIPTDINRRPPAPGSMDSGRVPQFSDQHKLPPTSTTRASPSLEQKQELGNGASTFRTLKQPPVVDETPAQGGHSRRGSPPSPSPTPTPSYGIFSVPKPTNLPNNQNSATEVTREVNSTKQKTESGQRPEANKTREGGWGIFSRDATSSAK</sequence>
<dbReference type="SUPFAM" id="SSF55200">
    <property type="entry name" value="Translation initiation factor IF3, C-terminal domain"/>
    <property type="match status" value="1"/>
</dbReference>
<organism evidence="7 8">
    <name type="scientific">Macleaya cordata</name>
    <name type="common">Five-seeded plume-poppy</name>
    <name type="synonym">Bocconia cordata</name>
    <dbReference type="NCBI Taxonomy" id="56857"/>
    <lineage>
        <taxon>Eukaryota</taxon>
        <taxon>Viridiplantae</taxon>
        <taxon>Streptophyta</taxon>
        <taxon>Embryophyta</taxon>
        <taxon>Tracheophyta</taxon>
        <taxon>Spermatophyta</taxon>
        <taxon>Magnoliopsida</taxon>
        <taxon>Ranunculales</taxon>
        <taxon>Papaveraceae</taxon>
        <taxon>Papaveroideae</taxon>
        <taxon>Macleaya</taxon>
    </lineage>
</organism>
<dbReference type="OrthoDB" id="21573at2759"/>
<feature type="region of interest" description="Disordered" evidence="4">
    <location>
        <begin position="296"/>
        <end position="322"/>
    </location>
</feature>
<dbReference type="GO" id="GO:0005737">
    <property type="term" value="C:cytoplasm"/>
    <property type="evidence" value="ECO:0007669"/>
    <property type="project" value="UniProtKB-ARBA"/>
</dbReference>
<dbReference type="PANTHER" id="PTHR10938:SF4">
    <property type="entry name" value="TRANSLATION INITIATION FACTOR IF3-1, MITOCHONDRIAL"/>
    <property type="match status" value="1"/>
</dbReference>
<evidence type="ECO:0000256" key="4">
    <source>
        <dbReference type="SAM" id="MobiDB-lite"/>
    </source>
</evidence>
<dbReference type="GO" id="GO:0003743">
    <property type="term" value="F:translation initiation factor activity"/>
    <property type="evidence" value="ECO:0007669"/>
    <property type="project" value="UniProtKB-KW"/>
</dbReference>
<dbReference type="Gene3D" id="3.30.110.10">
    <property type="entry name" value="Translation initiation factor 3 (IF-3), C-terminal domain"/>
    <property type="match status" value="1"/>
</dbReference>
<feature type="compositionally biased region" description="Basic and acidic residues" evidence="4">
    <location>
        <begin position="309"/>
        <end position="320"/>
    </location>
</feature>
<dbReference type="Gene3D" id="3.10.20.80">
    <property type="entry name" value="Translation initiation factor 3 (IF-3), N-terminal domain"/>
    <property type="match status" value="1"/>
</dbReference>
<reference evidence="7 8" key="1">
    <citation type="journal article" date="2017" name="Mol. Plant">
        <title>The Genome of Medicinal Plant Macleaya cordata Provides New Insights into Benzylisoquinoline Alkaloids Metabolism.</title>
        <authorList>
            <person name="Liu X."/>
            <person name="Liu Y."/>
            <person name="Huang P."/>
            <person name="Ma Y."/>
            <person name="Qing Z."/>
            <person name="Tang Q."/>
            <person name="Cao H."/>
            <person name="Cheng P."/>
            <person name="Zheng Y."/>
            <person name="Yuan Z."/>
            <person name="Zhou Y."/>
            <person name="Liu J."/>
            <person name="Tang Z."/>
            <person name="Zhuo Y."/>
            <person name="Zhang Y."/>
            <person name="Yu L."/>
            <person name="Huang J."/>
            <person name="Yang P."/>
            <person name="Peng Q."/>
            <person name="Zhang J."/>
            <person name="Jiang W."/>
            <person name="Zhang Z."/>
            <person name="Lin K."/>
            <person name="Ro D.K."/>
            <person name="Chen X."/>
            <person name="Xiong X."/>
            <person name="Shang Y."/>
            <person name="Huang S."/>
            <person name="Zeng J."/>
        </authorList>
    </citation>
    <scope>NUCLEOTIDE SEQUENCE [LARGE SCALE GENOMIC DNA]</scope>
    <source>
        <strain evidence="8">cv. BLH2017</strain>
        <tissue evidence="7">Root</tissue>
    </source>
</reference>
<evidence type="ECO:0000313" key="8">
    <source>
        <dbReference type="Proteomes" id="UP000195402"/>
    </source>
</evidence>
<evidence type="ECO:0000259" key="5">
    <source>
        <dbReference type="Pfam" id="PF00707"/>
    </source>
</evidence>
<dbReference type="InterPro" id="IPR036788">
    <property type="entry name" value="T_IF-3_C_sf"/>
</dbReference>
<dbReference type="InterPro" id="IPR019814">
    <property type="entry name" value="Translation_initiation_fac_3_N"/>
</dbReference>
<dbReference type="InterPro" id="IPR001288">
    <property type="entry name" value="Translation_initiation_fac_3"/>
</dbReference>
<dbReference type="SUPFAM" id="SSF54364">
    <property type="entry name" value="Translation initiation factor IF3, N-terminal domain"/>
    <property type="match status" value="1"/>
</dbReference>
<comment type="caution">
    <text evidence="7">The sequence shown here is derived from an EMBL/GenBank/DDBJ whole genome shotgun (WGS) entry which is preliminary data.</text>
</comment>